<evidence type="ECO:0000256" key="7">
    <source>
        <dbReference type="SAM" id="Phobius"/>
    </source>
</evidence>
<dbReference type="InterPro" id="IPR006076">
    <property type="entry name" value="FAD-dep_OxRdtase"/>
</dbReference>
<dbReference type="GO" id="GO:0046168">
    <property type="term" value="P:glycerol-3-phosphate catabolic process"/>
    <property type="evidence" value="ECO:0007669"/>
    <property type="project" value="TreeGrafter"/>
</dbReference>
<dbReference type="InterPro" id="IPR031656">
    <property type="entry name" value="DAO_C"/>
</dbReference>
<accession>A0A0P6YIX4</accession>
<keyword evidence="7" id="KW-1133">Transmembrane helix</keyword>
<protein>
    <recommendedName>
        <fullName evidence="12">FAD-dependent oxidoreductase</fullName>
    </recommendedName>
</protein>
<dbReference type="GO" id="GO:0004368">
    <property type="term" value="F:glycerol-3-phosphate dehydrogenase (quinone) activity"/>
    <property type="evidence" value="ECO:0007669"/>
    <property type="project" value="InterPro"/>
</dbReference>
<evidence type="ECO:0000256" key="6">
    <source>
        <dbReference type="ARBA" id="ARBA00023002"/>
    </source>
</evidence>
<evidence type="ECO:0000256" key="2">
    <source>
        <dbReference type="ARBA" id="ARBA00007330"/>
    </source>
</evidence>
<dbReference type="AlphaFoldDB" id="A0A0P6YIX4"/>
<dbReference type="Gene3D" id="1.10.8.870">
    <property type="entry name" value="Alpha-glycerophosphate oxidase, cap domain"/>
    <property type="match status" value="1"/>
</dbReference>
<organism evidence="10 11">
    <name type="scientific">Thermanaerothrix daxensis</name>
    <dbReference type="NCBI Taxonomy" id="869279"/>
    <lineage>
        <taxon>Bacteria</taxon>
        <taxon>Bacillati</taxon>
        <taxon>Chloroflexota</taxon>
        <taxon>Anaerolineae</taxon>
        <taxon>Anaerolineales</taxon>
        <taxon>Anaerolineaceae</taxon>
        <taxon>Thermanaerothrix</taxon>
    </lineage>
</organism>
<evidence type="ECO:0000313" key="11">
    <source>
        <dbReference type="Proteomes" id="UP000050544"/>
    </source>
</evidence>
<gene>
    <name evidence="10" type="ORF">SE15_08935</name>
</gene>
<keyword evidence="5" id="KW-0274">FAD</keyword>
<feature type="domain" description="FAD dependent oxidoreductase" evidence="8">
    <location>
        <begin position="19"/>
        <end position="347"/>
    </location>
</feature>
<evidence type="ECO:0000259" key="8">
    <source>
        <dbReference type="Pfam" id="PF01266"/>
    </source>
</evidence>
<evidence type="ECO:0000256" key="3">
    <source>
        <dbReference type="ARBA" id="ARBA00022630"/>
    </source>
</evidence>
<dbReference type="PRINTS" id="PR01001">
    <property type="entry name" value="FADG3PDH"/>
</dbReference>
<keyword evidence="4" id="KW-0319">Glycerol metabolism</keyword>
<dbReference type="EMBL" id="LGKO01000005">
    <property type="protein sequence ID" value="KPL82316.1"/>
    <property type="molecule type" value="Genomic_DNA"/>
</dbReference>
<dbReference type="InterPro" id="IPR036188">
    <property type="entry name" value="FAD/NAD-bd_sf"/>
</dbReference>
<dbReference type="Proteomes" id="UP000050544">
    <property type="component" value="Unassembled WGS sequence"/>
</dbReference>
<dbReference type="InterPro" id="IPR000447">
    <property type="entry name" value="G3P_DH_FAD-dep"/>
</dbReference>
<dbReference type="PATRIC" id="fig|869279.4.peg.1390"/>
<dbReference type="SUPFAM" id="SSF54373">
    <property type="entry name" value="FAD-linked reductases, C-terminal domain"/>
    <property type="match status" value="1"/>
</dbReference>
<keyword evidence="7" id="KW-0472">Membrane</keyword>
<dbReference type="PANTHER" id="PTHR11985">
    <property type="entry name" value="GLYCEROL-3-PHOSPHATE DEHYDROGENASE"/>
    <property type="match status" value="1"/>
</dbReference>
<dbReference type="PANTHER" id="PTHR11985:SF35">
    <property type="entry name" value="ANAEROBIC GLYCEROL-3-PHOSPHATE DEHYDROGENASE SUBUNIT A"/>
    <property type="match status" value="1"/>
</dbReference>
<evidence type="ECO:0000256" key="4">
    <source>
        <dbReference type="ARBA" id="ARBA00022798"/>
    </source>
</evidence>
<comment type="caution">
    <text evidence="10">The sequence shown here is derived from an EMBL/GenBank/DDBJ whole genome shotgun (WGS) entry which is preliminary data.</text>
</comment>
<reference evidence="10 11" key="1">
    <citation type="submission" date="2015-07" db="EMBL/GenBank/DDBJ databases">
        <title>Whole genome sequence of Thermanaerothrix daxensis DSM 23592.</title>
        <authorList>
            <person name="Hemp J."/>
            <person name="Ward L.M."/>
            <person name="Pace L.A."/>
            <person name="Fischer W.W."/>
        </authorList>
    </citation>
    <scope>NUCLEOTIDE SEQUENCE [LARGE SCALE GENOMIC DNA]</scope>
    <source>
        <strain evidence="10 11">GNS-1</strain>
    </source>
</reference>
<dbReference type="SUPFAM" id="SSF51905">
    <property type="entry name" value="FAD/NAD(P)-binding domain"/>
    <property type="match status" value="1"/>
</dbReference>
<dbReference type="STRING" id="869279.SE15_08935"/>
<dbReference type="OrthoDB" id="9801699at2"/>
<dbReference type="GO" id="GO:0006071">
    <property type="term" value="P:glycerol metabolic process"/>
    <property type="evidence" value="ECO:0007669"/>
    <property type="project" value="UniProtKB-KW"/>
</dbReference>
<comment type="cofactor">
    <cofactor evidence="1">
        <name>FAD</name>
        <dbReference type="ChEBI" id="CHEBI:57692"/>
    </cofactor>
</comment>
<keyword evidence="7" id="KW-0812">Transmembrane</keyword>
<proteinExistence type="inferred from homology"/>
<keyword evidence="11" id="KW-1185">Reference proteome</keyword>
<sequence>MWSRGWRDAVWASLDRPWDVLIIGGGVTGAGLLRLCTFYGLRALLIEARDFSFGTSSRSSKLVHGGFRYLRNRQFNVTFESVREREWLLRAAPHLVTPLSFVLPVYPYYRASLRQFQMGVLIYDGMALRWQHGKLTPQNLLARCPWLNPTDLAGGVYYGDARVDDSRLVLRLLREAVQAGAVALSYARATALLRTASGQVCGAVVRDEADPHERTAEIRARVVINATGPWTDDLRQQVGGVPRLRRTRGSHLVFPHARFPLSEAVTLLHPRDRRAMFAIPWEGVTLLGTTDLDHPKEWEDREPFATSEEIDYLLEALHTVFPGVEAGDQDLIATFAGLRPIIRSGAEHPSKESRAHSVWDEQGLITITGGKLTTFRRMALDTLRLAAPYLNLRAVPRPRASFFSPAPAEVAAPDLDFETLAYLAGRLGPDLPQFLAEMPPAEWQPIPTLPNVWAEVRWAARHEGVVHLEDLLLRRVRLGLLLPNGGMDHLDRIRALVQTELGWEDARWEAEVNAYRETWWRFYSPRPTG</sequence>
<feature type="transmembrane region" description="Helical" evidence="7">
    <location>
        <begin position="20"/>
        <end position="41"/>
    </location>
</feature>
<dbReference type="Pfam" id="PF16901">
    <property type="entry name" value="DAO_C"/>
    <property type="match status" value="1"/>
</dbReference>
<dbReference type="Gene3D" id="3.30.9.10">
    <property type="entry name" value="D-Amino Acid Oxidase, subunit A, domain 2"/>
    <property type="match status" value="1"/>
</dbReference>
<feature type="domain" description="Alpha-glycerophosphate oxidase C-terminal" evidence="9">
    <location>
        <begin position="414"/>
        <end position="507"/>
    </location>
</feature>
<keyword evidence="3" id="KW-0285">Flavoprotein</keyword>
<dbReference type="InterPro" id="IPR038299">
    <property type="entry name" value="DAO_C_sf"/>
</dbReference>
<keyword evidence="6" id="KW-0560">Oxidoreductase</keyword>
<comment type="similarity">
    <text evidence="2">Belongs to the FAD-dependent glycerol-3-phosphate dehydrogenase family.</text>
</comment>
<dbReference type="Pfam" id="PF01266">
    <property type="entry name" value="DAO"/>
    <property type="match status" value="1"/>
</dbReference>
<evidence type="ECO:0000256" key="1">
    <source>
        <dbReference type="ARBA" id="ARBA00001974"/>
    </source>
</evidence>
<evidence type="ECO:0000313" key="10">
    <source>
        <dbReference type="EMBL" id="KPL82316.1"/>
    </source>
</evidence>
<evidence type="ECO:0008006" key="12">
    <source>
        <dbReference type="Google" id="ProtNLM"/>
    </source>
</evidence>
<evidence type="ECO:0000259" key="9">
    <source>
        <dbReference type="Pfam" id="PF16901"/>
    </source>
</evidence>
<evidence type="ECO:0000256" key="5">
    <source>
        <dbReference type="ARBA" id="ARBA00022827"/>
    </source>
</evidence>
<dbReference type="RefSeq" id="WP_054521774.1">
    <property type="nucleotide sequence ID" value="NZ_LGKO01000005.1"/>
</dbReference>
<name>A0A0P6YIX4_9CHLR</name>
<dbReference type="Gene3D" id="3.50.50.60">
    <property type="entry name" value="FAD/NAD(P)-binding domain"/>
    <property type="match status" value="1"/>
</dbReference>